<dbReference type="EMBL" id="MU006093">
    <property type="protein sequence ID" value="KAF2840023.1"/>
    <property type="molecule type" value="Genomic_DNA"/>
</dbReference>
<evidence type="ECO:0000313" key="2">
    <source>
        <dbReference type="EMBL" id="KAF2840023.1"/>
    </source>
</evidence>
<evidence type="ECO:0000313" key="3">
    <source>
        <dbReference type="Proteomes" id="UP000799429"/>
    </source>
</evidence>
<name>A0A9P4SC99_9PEZI</name>
<feature type="region of interest" description="Disordered" evidence="1">
    <location>
        <begin position="1"/>
        <end position="26"/>
    </location>
</feature>
<comment type="caution">
    <text evidence="2">The sequence shown here is derived from an EMBL/GenBank/DDBJ whole genome shotgun (WGS) entry which is preliminary data.</text>
</comment>
<dbReference type="PANTHER" id="PTHR38645">
    <property type="entry name" value="CHROMOSOME 9, WHOLE GENOME SHOTGUN SEQUENCE"/>
    <property type="match status" value="1"/>
</dbReference>
<dbReference type="AlphaFoldDB" id="A0A9P4SC99"/>
<dbReference type="PANTHER" id="PTHR38645:SF1">
    <property type="entry name" value="YALI0F12243P"/>
    <property type="match status" value="1"/>
</dbReference>
<reference evidence="2" key="1">
    <citation type="journal article" date="2020" name="Stud. Mycol.">
        <title>101 Dothideomycetes genomes: a test case for predicting lifestyles and emergence of pathogens.</title>
        <authorList>
            <person name="Haridas S."/>
            <person name="Albert R."/>
            <person name="Binder M."/>
            <person name="Bloem J."/>
            <person name="Labutti K."/>
            <person name="Salamov A."/>
            <person name="Andreopoulos B."/>
            <person name="Baker S."/>
            <person name="Barry K."/>
            <person name="Bills G."/>
            <person name="Bluhm B."/>
            <person name="Cannon C."/>
            <person name="Castanera R."/>
            <person name="Culley D."/>
            <person name="Daum C."/>
            <person name="Ezra D."/>
            <person name="Gonzalez J."/>
            <person name="Henrissat B."/>
            <person name="Kuo A."/>
            <person name="Liang C."/>
            <person name="Lipzen A."/>
            <person name="Lutzoni F."/>
            <person name="Magnuson J."/>
            <person name="Mondo S."/>
            <person name="Nolan M."/>
            <person name="Ohm R."/>
            <person name="Pangilinan J."/>
            <person name="Park H.-J."/>
            <person name="Ramirez L."/>
            <person name="Alfaro M."/>
            <person name="Sun H."/>
            <person name="Tritt A."/>
            <person name="Yoshinaga Y."/>
            <person name="Zwiers L.-H."/>
            <person name="Turgeon B."/>
            <person name="Goodwin S."/>
            <person name="Spatafora J."/>
            <person name="Crous P."/>
            <person name="Grigoriev I."/>
        </authorList>
    </citation>
    <scope>NUCLEOTIDE SEQUENCE</scope>
    <source>
        <strain evidence="2">CBS 101060</strain>
    </source>
</reference>
<dbReference type="Proteomes" id="UP000799429">
    <property type="component" value="Unassembled WGS sequence"/>
</dbReference>
<accession>A0A9P4SC99</accession>
<feature type="compositionally biased region" description="Polar residues" evidence="1">
    <location>
        <begin position="129"/>
        <end position="142"/>
    </location>
</feature>
<sequence length="267" mass="29000">MDSMRSLNTSLPVPSSPKKPTTHPPEQLLQAFKSAALSVTNLYKTAAADQARAHAEGYQEALEDLIGFLDSKNLGLGDGEGWKVRQWATERLNGAVPTHSTSDSDEETEEDKRARSSSPILQGKPSLDPPQTNQTLSLPSPDNRSESAPPAAVEQNIKPTFAMIPSNSEFTYRSNINYPSYHDIDMETNTSPSSANTNSSPPVRLEVFPRPIRSSARINNRQNSRATTLGAGAGAKRKVPFNEYFDISGLHFPGPQGGAGHKKGRFI</sequence>
<dbReference type="OrthoDB" id="21418at2759"/>
<evidence type="ECO:0000256" key="1">
    <source>
        <dbReference type="SAM" id="MobiDB-lite"/>
    </source>
</evidence>
<protein>
    <submittedName>
        <fullName evidence="2">Uncharacterized protein</fullName>
    </submittedName>
</protein>
<proteinExistence type="predicted"/>
<gene>
    <name evidence="2" type="ORF">M501DRAFT_671112</name>
</gene>
<keyword evidence="3" id="KW-1185">Reference proteome</keyword>
<feature type="compositionally biased region" description="Low complexity" evidence="1">
    <location>
        <begin position="9"/>
        <end position="19"/>
    </location>
</feature>
<feature type="region of interest" description="Disordered" evidence="1">
    <location>
        <begin position="93"/>
        <end position="160"/>
    </location>
</feature>
<organism evidence="2 3">
    <name type="scientific">Patellaria atrata CBS 101060</name>
    <dbReference type="NCBI Taxonomy" id="1346257"/>
    <lineage>
        <taxon>Eukaryota</taxon>
        <taxon>Fungi</taxon>
        <taxon>Dikarya</taxon>
        <taxon>Ascomycota</taxon>
        <taxon>Pezizomycotina</taxon>
        <taxon>Dothideomycetes</taxon>
        <taxon>Dothideomycetes incertae sedis</taxon>
        <taxon>Patellariales</taxon>
        <taxon>Patellariaceae</taxon>
        <taxon>Patellaria</taxon>
    </lineage>
</organism>